<feature type="domain" description="MULE transposase" evidence="1">
    <location>
        <begin position="401"/>
        <end position="487"/>
    </location>
</feature>
<accession>A0A8T0HPC9</accession>
<dbReference type="EMBL" id="CM026426">
    <property type="protein sequence ID" value="KAG0572651.1"/>
    <property type="molecule type" value="Genomic_DNA"/>
</dbReference>
<dbReference type="Proteomes" id="UP000822688">
    <property type="component" value="Chromosome V"/>
</dbReference>
<evidence type="ECO:0000313" key="2">
    <source>
        <dbReference type="EMBL" id="KAG0572651.1"/>
    </source>
</evidence>
<dbReference type="PANTHER" id="PTHR37745">
    <property type="entry name" value="EXPRESSED PROTEIN"/>
    <property type="match status" value="1"/>
</dbReference>
<dbReference type="Pfam" id="PF10551">
    <property type="entry name" value="MULE"/>
    <property type="match status" value="1"/>
</dbReference>
<evidence type="ECO:0000313" key="3">
    <source>
        <dbReference type="Proteomes" id="UP000822688"/>
    </source>
</evidence>
<protein>
    <recommendedName>
        <fullName evidence="1">MULE transposase domain-containing protein</fullName>
    </recommendedName>
</protein>
<dbReference type="PANTHER" id="PTHR37745:SF1">
    <property type="entry name" value="EXPRESSED PROTEIN"/>
    <property type="match status" value="1"/>
</dbReference>
<sequence>MEEDGDYMEDDNFYPSDFEDDVSEMVGVEEFLQGVDIGNLGFQETHFLSSNGESDEDEEDVGEEIIEPWEEVLEEGVEHVNIGDSTPSSIFQDIPIETFPKYVHFNLQSLALMIDCIRGEYSPSYQQIHVENSLFCPLSNLHRPFTQKNVKSLTIERWQKLQGRLKVVELSSGFVLSPLNDTKGRQIPPIESWPSIVHRGHIDKNGKHLSFSMTLNAIRTQWSTDIYVGEIQSSFIQHCMNSCEVCQEKKLWDEVVKVPLENLSATLDALCTKYIVLRWRVKCHVWKTKTSTLYRCHHGHNKNRPHRRTVDVKPMDDKGSRRNRTSRLCGFKFQMKVEEPNVSNSSNTLPHGKLQATIYVHSKHSGHTPGFDSNLFFLPVHSYVIAWIMENLKFMLSPRAFEATFKTNQYGLPFYAAIVSNEDGIGIPVFYMFCSNDVREGHEGLVIETALSHIFGSLGEVTPFAIIIDKHKPSLNAIQRVVSNDVHYWTYKKGTKTQIGGQVLLCHFHAMKTWSENLLTKVLNEDKDRVWRALHVLMLCPSEDHFNENLTRFCIEFQYIPTFAKYVISGWARITCP</sequence>
<proteinExistence type="predicted"/>
<dbReference type="AlphaFoldDB" id="A0A8T0HPC9"/>
<gene>
    <name evidence="2" type="ORF">KC19_VG113700</name>
</gene>
<keyword evidence="3" id="KW-1185">Reference proteome</keyword>
<reference evidence="2" key="1">
    <citation type="submission" date="2020-06" db="EMBL/GenBank/DDBJ databases">
        <title>WGS assembly of Ceratodon purpureus strain R40.</title>
        <authorList>
            <person name="Carey S.B."/>
            <person name="Jenkins J."/>
            <person name="Shu S."/>
            <person name="Lovell J.T."/>
            <person name="Sreedasyam A."/>
            <person name="Maumus F."/>
            <person name="Tiley G.P."/>
            <person name="Fernandez-Pozo N."/>
            <person name="Barry K."/>
            <person name="Chen C."/>
            <person name="Wang M."/>
            <person name="Lipzen A."/>
            <person name="Daum C."/>
            <person name="Saski C.A."/>
            <person name="Payton A.C."/>
            <person name="Mcbreen J.C."/>
            <person name="Conrad R.E."/>
            <person name="Kollar L.M."/>
            <person name="Olsson S."/>
            <person name="Huttunen S."/>
            <person name="Landis J.B."/>
            <person name="Wickett N.J."/>
            <person name="Johnson M.G."/>
            <person name="Rensing S.A."/>
            <person name="Grimwood J."/>
            <person name="Schmutz J."/>
            <person name="Mcdaniel S.F."/>
        </authorList>
    </citation>
    <scope>NUCLEOTIDE SEQUENCE</scope>
    <source>
        <strain evidence="2">R40</strain>
    </source>
</reference>
<dbReference type="InterPro" id="IPR018289">
    <property type="entry name" value="MULE_transposase_dom"/>
</dbReference>
<name>A0A8T0HPC9_CERPU</name>
<comment type="caution">
    <text evidence="2">The sequence shown here is derived from an EMBL/GenBank/DDBJ whole genome shotgun (WGS) entry which is preliminary data.</text>
</comment>
<evidence type="ECO:0000259" key="1">
    <source>
        <dbReference type="Pfam" id="PF10551"/>
    </source>
</evidence>
<organism evidence="2 3">
    <name type="scientific">Ceratodon purpureus</name>
    <name type="common">Fire moss</name>
    <name type="synonym">Dicranum purpureum</name>
    <dbReference type="NCBI Taxonomy" id="3225"/>
    <lineage>
        <taxon>Eukaryota</taxon>
        <taxon>Viridiplantae</taxon>
        <taxon>Streptophyta</taxon>
        <taxon>Embryophyta</taxon>
        <taxon>Bryophyta</taxon>
        <taxon>Bryophytina</taxon>
        <taxon>Bryopsida</taxon>
        <taxon>Dicranidae</taxon>
        <taxon>Pseudoditrichales</taxon>
        <taxon>Ditrichaceae</taxon>
        <taxon>Ceratodon</taxon>
    </lineage>
</organism>